<dbReference type="PROSITE" id="PS51159">
    <property type="entry name" value="CBM21"/>
    <property type="match status" value="1"/>
</dbReference>
<evidence type="ECO:0000313" key="4">
    <source>
        <dbReference type="Proteomes" id="UP000509704"/>
    </source>
</evidence>
<reference evidence="3 4" key="1">
    <citation type="submission" date="2020-07" db="EMBL/GenBank/DDBJ databases">
        <title>The yeast mating-type switching endonuclease HO is a domesticated member of an unorthodox homing genetic element family.</title>
        <authorList>
            <person name="Coughlan A.Y."/>
            <person name="Lombardi L."/>
            <person name="Braun-Galleani S."/>
            <person name="Martos A.R."/>
            <person name="Galeote V."/>
            <person name="Bigey F."/>
            <person name="Dequin S."/>
            <person name="Byrne K.P."/>
            <person name="Wolfe K.H."/>
        </authorList>
    </citation>
    <scope>NUCLEOTIDE SEQUENCE [LARGE SCALE GENOMIC DNA]</scope>
    <source>
        <strain evidence="3 4">NRRL Y-6702</strain>
    </source>
</reference>
<feature type="region of interest" description="Disordered" evidence="1">
    <location>
        <begin position="226"/>
        <end position="250"/>
    </location>
</feature>
<dbReference type="Proteomes" id="UP000509704">
    <property type="component" value="Chromosome 6"/>
</dbReference>
<dbReference type="GO" id="GO:0005979">
    <property type="term" value="P:regulation of glycogen biosynthetic process"/>
    <property type="evidence" value="ECO:0007669"/>
    <property type="project" value="TreeGrafter"/>
</dbReference>
<feature type="domain" description="CBM21" evidence="2">
    <location>
        <begin position="367"/>
        <end position="485"/>
    </location>
</feature>
<evidence type="ECO:0000313" key="3">
    <source>
        <dbReference type="EMBL" id="QLG73853.1"/>
    </source>
</evidence>
<evidence type="ECO:0000256" key="1">
    <source>
        <dbReference type="SAM" id="MobiDB-lite"/>
    </source>
</evidence>
<feature type="compositionally biased region" description="Basic and acidic residues" evidence="1">
    <location>
        <begin position="28"/>
        <end position="37"/>
    </location>
</feature>
<dbReference type="GO" id="GO:0000164">
    <property type="term" value="C:protein phosphatase type 1 complex"/>
    <property type="evidence" value="ECO:0007669"/>
    <property type="project" value="TreeGrafter"/>
</dbReference>
<feature type="compositionally biased region" description="Polar residues" evidence="1">
    <location>
        <begin position="266"/>
        <end position="275"/>
    </location>
</feature>
<name>A0A7H9B5V2_ZYGMR</name>
<dbReference type="RefSeq" id="XP_037145579.1">
    <property type="nucleotide sequence ID" value="XM_037289684.1"/>
</dbReference>
<dbReference type="Gene3D" id="2.60.40.2440">
    <property type="entry name" value="Carbohydrate binding type-21 domain"/>
    <property type="match status" value="1"/>
</dbReference>
<organism evidence="3 4">
    <name type="scientific">Zygotorulaspora mrakii</name>
    <name type="common">Zygosaccharomyces mrakii</name>
    <dbReference type="NCBI Taxonomy" id="42260"/>
    <lineage>
        <taxon>Eukaryota</taxon>
        <taxon>Fungi</taxon>
        <taxon>Dikarya</taxon>
        <taxon>Ascomycota</taxon>
        <taxon>Saccharomycotina</taxon>
        <taxon>Saccharomycetes</taxon>
        <taxon>Saccharomycetales</taxon>
        <taxon>Saccharomycetaceae</taxon>
        <taxon>Zygotorulaspora</taxon>
    </lineage>
</organism>
<dbReference type="PANTHER" id="PTHR12307">
    <property type="entry name" value="PROTEIN PHOSPHATASE 1 REGULATORY SUBUNIT"/>
    <property type="match status" value="1"/>
</dbReference>
<dbReference type="Pfam" id="PF03370">
    <property type="entry name" value="CBM_21"/>
    <property type="match status" value="1"/>
</dbReference>
<protein>
    <recommendedName>
        <fullName evidence="2">CBM21 domain-containing protein</fullName>
    </recommendedName>
</protein>
<dbReference type="GO" id="GO:2001069">
    <property type="term" value="F:glycogen binding"/>
    <property type="evidence" value="ECO:0007669"/>
    <property type="project" value="TreeGrafter"/>
</dbReference>
<feature type="region of interest" description="Disordered" evidence="1">
    <location>
        <begin position="266"/>
        <end position="323"/>
    </location>
</feature>
<dbReference type="GeneID" id="59237612"/>
<dbReference type="InterPro" id="IPR038175">
    <property type="entry name" value="CBM21_dom_sf"/>
</dbReference>
<feature type="region of interest" description="Disordered" evidence="1">
    <location>
        <begin position="1"/>
        <end position="38"/>
    </location>
</feature>
<dbReference type="EMBL" id="CP058609">
    <property type="protein sequence ID" value="QLG73853.1"/>
    <property type="molecule type" value="Genomic_DNA"/>
</dbReference>
<accession>A0A7H9B5V2</accession>
<gene>
    <name evidence="3" type="ORF">HG535_0F03640</name>
</gene>
<dbReference type="KEGG" id="zmk:HG535_0F03640"/>
<dbReference type="AlphaFoldDB" id="A0A7H9B5V2"/>
<dbReference type="OrthoDB" id="1881at2759"/>
<proteinExistence type="predicted"/>
<feature type="compositionally biased region" description="Basic and acidic residues" evidence="1">
    <location>
        <begin position="297"/>
        <end position="309"/>
    </location>
</feature>
<evidence type="ECO:0000259" key="2">
    <source>
        <dbReference type="PROSITE" id="PS51159"/>
    </source>
</evidence>
<dbReference type="InterPro" id="IPR050782">
    <property type="entry name" value="PP1_regulatory_subunit_3"/>
</dbReference>
<dbReference type="GO" id="GO:0008157">
    <property type="term" value="F:protein phosphatase 1 binding"/>
    <property type="evidence" value="ECO:0007669"/>
    <property type="project" value="TreeGrafter"/>
</dbReference>
<sequence>MYVKVGGNADGNKGLLSKRDNKTGVPEDELRSHEDVTKSASSLMMRRLNKNEDLSASLNSLAFLHKPQRVKTLNSSLYPDEEIIRNTNINKNLNNGSTDKKVIDDEAEAEVSPTSSYKLARVNDLLINRGGDENMFPIPPVYKKSGELVKSSLKRRSKSLPTSPHVNSEHKNFTALRPGGRLQRSKSVHFDQKTPIKYFREDESPIDVSTKENERTEEISFRHKPVGYLFGGNDDDDDDDDDDEGASFNDTNLLAMRIDSINLGTATRTGNTISRPPSHVKDRSLRKSKRFSAMARDIPKRESSNKHENSGTSKYVGNSNNNHSCSNNNRVVGLYNENFPILSNKNPKSLKLNIFINLSQDKKCFLQEITLYGARDQHTYPSKKTQTRMIAGRVLVKNIFFDKKVVVRYTWDHWRTSHDVECVYVSDGDGILPGTNMDIFNFIIDDVNKQDSRAKLEFCIHYVTRNDYQRREFWDSNNGKNYKIDCITDGFTNPFSD</sequence>
<feature type="compositionally biased region" description="Acidic residues" evidence="1">
    <location>
        <begin position="233"/>
        <end position="245"/>
    </location>
</feature>
<dbReference type="PANTHER" id="PTHR12307:SF36">
    <property type="entry name" value="GLYCOGEN-BINDING SUBUNIT 76A"/>
    <property type="match status" value="1"/>
</dbReference>
<keyword evidence="4" id="KW-1185">Reference proteome</keyword>
<dbReference type="InterPro" id="IPR005036">
    <property type="entry name" value="CBM21_dom"/>
</dbReference>